<evidence type="ECO:0000256" key="3">
    <source>
        <dbReference type="ARBA" id="ARBA00022630"/>
    </source>
</evidence>
<dbReference type="EMBL" id="FNWV01000001">
    <property type="protein sequence ID" value="SEH37691.1"/>
    <property type="molecule type" value="Genomic_DNA"/>
</dbReference>
<dbReference type="PIRSF" id="PIRSF006268">
    <property type="entry name" value="ApbE"/>
    <property type="match status" value="1"/>
</dbReference>
<comment type="subcellular location">
    <subcellularLocation>
        <location evidence="12">Cell inner membrane</location>
        <topology evidence="12">Lipid-anchor</topology>
        <orientation evidence="12">Periplasmic side</orientation>
    </subcellularLocation>
</comment>
<keyword evidence="6 10" id="KW-0274">FAD</keyword>
<dbReference type="PROSITE" id="PS51257">
    <property type="entry name" value="PROKAR_LIPOPROTEIN"/>
    <property type="match status" value="1"/>
</dbReference>
<evidence type="ECO:0000256" key="9">
    <source>
        <dbReference type="ARBA" id="ARBA00048540"/>
    </source>
</evidence>
<accession>A0A1H6HPI6</accession>
<comment type="function">
    <text evidence="12">Flavin transferase that catalyzes the transfer of the FMN moiety of FAD and its covalent binding to the hydroxyl group of a threonine residue in a target flavoprotein.</text>
</comment>
<feature type="coiled-coil region" evidence="13">
    <location>
        <begin position="54"/>
        <end position="81"/>
    </location>
</feature>
<sequence length="349" mass="38413">MSGKIKSLTLIFFSCFLLYGCSESSSTKIKENKTDPAVRDVFAMDTFMSLKAYGSDAEKAVDDAEKRIYELENELSATLEESDIWKLDNSDGKAVDVCDDTITLIKKAMEIGDKTGGALDITVYPVLREWGFTTGEYKIPEQGRIDELLANVDYRNITVKDNSVALPENAQIDLGALAKGYTGDEIMKIMESHGVTSAIVSLGGNVQSLGSKTDGSPWKVAVRDPFLEDKDMCVVDIINKAVITSGNYERFFYGEDGKKYWHIIDPSDGYPADNGIVSVTVIGDNGLECDALSTAFFVLGYDKTVEYLRSNPQYDVIMVTDDKKIYYTSGIGDSFQNISDMPAEVISVD</sequence>
<dbReference type="AlphaFoldDB" id="A0A1H6HPI6"/>
<keyword evidence="7 10" id="KW-0460">Magnesium</keyword>
<keyword evidence="4 10" id="KW-0808">Transferase</keyword>
<keyword evidence="12 14" id="KW-0449">Lipoprotein</keyword>
<dbReference type="OrthoDB" id="9778595at2"/>
<evidence type="ECO:0000313" key="14">
    <source>
        <dbReference type="EMBL" id="SEH37691.1"/>
    </source>
</evidence>
<dbReference type="InterPro" id="IPR024932">
    <property type="entry name" value="ApbE"/>
</dbReference>
<evidence type="ECO:0000256" key="11">
    <source>
        <dbReference type="PIRSR" id="PIRSR006268-2"/>
    </source>
</evidence>
<dbReference type="PANTHER" id="PTHR30040">
    <property type="entry name" value="THIAMINE BIOSYNTHESIS LIPOPROTEIN APBE"/>
    <property type="match status" value="1"/>
</dbReference>
<evidence type="ECO:0000256" key="4">
    <source>
        <dbReference type="ARBA" id="ARBA00022679"/>
    </source>
</evidence>
<evidence type="ECO:0000256" key="5">
    <source>
        <dbReference type="ARBA" id="ARBA00022723"/>
    </source>
</evidence>
<evidence type="ECO:0000256" key="2">
    <source>
        <dbReference type="ARBA" id="ARBA00016337"/>
    </source>
</evidence>
<evidence type="ECO:0000256" key="8">
    <source>
        <dbReference type="ARBA" id="ARBA00031306"/>
    </source>
</evidence>
<keyword evidence="12" id="KW-0472">Membrane</keyword>
<gene>
    <name evidence="14" type="ORF">SAMN02910265_00151</name>
</gene>
<dbReference type="SUPFAM" id="SSF143631">
    <property type="entry name" value="ApbE-like"/>
    <property type="match status" value="1"/>
</dbReference>
<feature type="binding site" evidence="11">
    <location>
        <position position="176"/>
    </location>
    <ligand>
        <name>Mg(2+)</name>
        <dbReference type="ChEBI" id="CHEBI:18420"/>
    </ligand>
</feature>
<comment type="similarity">
    <text evidence="10 12">Belongs to the ApbE family.</text>
</comment>
<protein>
    <recommendedName>
        <fullName evidence="2 10">FAD:protein FMN transferase</fullName>
        <ecNumber evidence="1 10">2.7.1.180</ecNumber>
    </recommendedName>
    <alternativeName>
        <fullName evidence="8 10">Flavin transferase</fullName>
    </alternativeName>
</protein>
<keyword evidence="3 10" id="KW-0285">Flavoprotein</keyword>
<name>A0A1H6HPI6_RUMFL</name>
<dbReference type="GO" id="GO:0046872">
    <property type="term" value="F:metal ion binding"/>
    <property type="evidence" value="ECO:0007669"/>
    <property type="project" value="UniProtKB-UniRule"/>
</dbReference>
<proteinExistence type="inferred from homology"/>
<evidence type="ECO:0000256" key="7">
    <source>
        <dbReference type="ARBA" id="ARBA00022842"/>
    </source>
</evidence>
<evidence type="ECO:0000256" key="6">
    <source>
        <dbReference type="ARBA" id="ARBA00022827"/>
    </source>
</evidence>
<evidence type="ECO:0000256" key="10">
    <source>
        <dbReference type="PIRNR" id="PIRNR006268"/>
    </source>
</evidence>
<evidence type="ECO:0000256" key="1">
    <source>
        <dbReference type="ARBA" id="ARBA00011955"/>
    </source>
</evidence>
<dbReference type="InterPro" id="IPR003374">
    <property type="entry name" value="ApbE-like_sf"/>
</dbReference>
<comment type="catalytic activity">
    <reaction evidence="9 10 12">
        <text>L-threonyl-[protein] + FAD = FMN-L-threonyl-[protein] + AMP + H(+)</text>
        <dbReference type="Rhea" id="RHEA:36847"/>
        <dbReference type="Rhea" id="RHEA-COMP:11060"/>
        <dbReference type="Rhea" id="RHEA-COMP:11061"/>
        <dbReference type="ChEBI" id="CHEBI:15378"/>
        <dbReference type="ChEBI" id="CHEBI:30013"/>
        <dbReference type="ChEBI" id="CHEBI:57692"/>
        <dbReference type="ChEBI" id="CHEBI:74257"/>
        <dbReference type="ChEBI" id="CHEBI:456215"/>
        <dbReference type="EC" id="2.7.1.180"/>
    </reaction>
</comment>
<dbReference type="EC" id="2.7.1.180" evidence="1 10"/>
<dbReference type="Gene3D" id="3.10.520.10">
    <property type="entry name" value="ApbE-like domains"/>
    <property type="match status" value="1"/>
</dbReference>
<reference evidence="14 15" key="1">
    <citation type="submission" date="2016-10" db="EMBL/GenBank/DDBJ databases">
        <authorList>
            <person name="de Groot N.N."/>
        </authorList>
    </citation>
    <scope>NUCLEOTIDE SEQUENCE [LARGE SCALE GENOMIC DNA]</scope>
    <source>
        <strain evidence="14 15">YAD2003</strain>
    </source>
</reference>
<organism evidence="14 15">
    <name type="scientific">Ruminococcus flavefaciens</name>
    <dbReference type="NCBI Taxonomy" id="1265"/>
    <lineage>
        <taxon>Bacteria</taxon>
        <taxon>Bacillati</taxon>
        <taxon>Bacillota</taxon>
        <taxon>Clostridia</taxon>
        <taxon>Eubacteriales</taxon>
        <taxon>Oscillospiraceae</taxon>
        <taxon>Ruminococcus</taxon>
    </lineage>
</organism>
<evidence type="ECO:0000256" key="13">
    <source>
        <dbReference type="SAM" id="Coils"/>
    </source>
</evidence>
<comment type="cofactor">
    <cofactor evidence="11">
        <name>Mg(2+)</name>
        <dbReference type="ChEBI" id="CHEBI:18420"/>
    </cofactor>
    <cofactor evidence="11">
        <name>Mn(2+)</name>
        <dbReference type="ChEBI" id="CHEBI:29035"/>
    </cofactor>
    <text evidence="11">Magnesium. Can also use manganese.</text>
</comment>
<dbReference type="RefSeq" id="WP_074714005.1">
    <property type="nucleotide sequence ID" value="NZ_FNWV01000001.1"/>
</dbReference>
<dbReference type="PANTHER" id="PTHR30040:SF2">
    <property type="entry name" value="FAD:PROTEIN FMN TRANSFERASE"/>
    <property type="match status" value="1"/>
</dbReference>
<keyword evidence="12" id="KW-1003">Cell membrane</keyword>
<keyword evidence="13" id="KW-0175">Coiled coil</keyword>
<evidence type="ECO:0000256" key="12">
    <source>
        <dbReference type="RuleBase" id="RU363002"/>
    </source>
</evidence>
<dbReference type="Proteomes" id="UP000183190">
    <property type="component" value="Unassembled WGS sequence"/>
</dbReference>
<feature type="binding site" evidence="11">
    <location>
        <position position="294"/>
    </location>
    <ligand>
        <name>Mg(2+)</name>
        <dbReference type="ChEBI" id="CHEBI:18420"/>
    </ligand>
</feature>
<dbReference type="GO" id="GO:0016740">
    <property type="term" value="F:transferase activity"/>
    <property type="evidence" value="ECO:0007669"/>
    <property type="project" value="UniProtKB-UniRule"/>
</dbReference>
<keyword evidence="5 10" id="KW-0479">Metal-binding</keyword>
<evidence type="ECO:0000313" key="15">
    <source>
        <dbReference type="Proteomes" id="UP000183190"/>
    </source>
</evidence>
<dbReference type="GO" id="GO:0005886">
    <property type="term" value="C:plasma membrane"/>
    <property type="evidence" value="ECO:0007669"/>
    <property type="project" value="UniProtKB-SubCell"/>
</dbReference>
<keyword evidence="12" id="KW-0997">Cell inner membrane</keyword>
<feature type="binding site" evidence="11">
    <location>
        <position position="290"/>
    </location>
    <ligand>
        <name>Mg(2+)</name>
        <dbReference type="ChEBI" id="CHEBI:18420"/>
    </ligand>
</feature>
<dbReference type="Pfam" id="PF02424">
    <property type="entry name" value="ApbE"/>
    <property type="match status" value="1"/>
</dbReference>